<dbReference type="STRING" id="1925020.BTA30_14325"/>
<feature type="transmembrane region" description="Helical" evidence="6">
    <location>
        <begin position="116"/>
        <end position="134"/>
    </location>
</feature>
<feature type="transmembrane region" description="Helical" evidence="6">
    <location>
        <begin position="300"/>
        <end position="324"/>
    </location>
</feature>
<comment type="caution">
    <text evidence="8">The sequence shown here is derived from an EMBL/GenBank/DDBJ whole genome shotgun (WGS) entry which is preliminary data.</text>
</comment>
<evidence type="ECO:0000256" key="4">
    <source>
        <dbReference type="ARBA" id="ARBA00022989"/>
    </source>
</evidence>
<dbReference type="EMBL" id="QSND01000005">
    <property type="protein sequence ID" value="KAA6447729.1"/>
    <property type="molecule type" value="Genomic_DNA"/>
</dbReference>
<comment type="subcellular location">
    <subcellularLocation>
        <location evidence="1">Cell membrane</location>
        <topology evidence="1">Multi-pass membrane protein</topology>
    </subcellularLocation>
</comment>
<dbReference type="InterPro" id="IPR053200">
    <property type="entry name" value="YfmO-like"/>
</dbReference>
<evidence type="ECO:0000313" key="8">
    <source>
        <dbReference type="EMBL" id="KAA6447729.1"/>
    </source>
</evidence>
<dbReference type="AlphaFoldDB" id="A0A5M8RHP8"/>
<evidence type="ECO:0000256" key="5">
    <source>
        <dbReference type="ARBA" id="ARBA00023136"/>
    </source>
</evidence>
<keyword evidence="3 6" id="KW-0812">Transmembrane</keyword>
<evidence type="ECO:0000259" key="7">
    <source>
        <dbReference type="PROSITE" id="PS50850"/>
    </source>
</evidence>
<dbReference type="Proteomes" id="UP000324326">
    <property type="component" value="Unassembled WGS sequence"/>
</dbReference>
<protein>
    <submittedName>
        <fullName evidence="8">MFS transporter</fullName>
    </submittedName>
</protein>
<sequence>MNEQPSKNSSILKQPKAVWAVAFACVISFMGIGLVDPILPAIAQQLHASPSQVSLLFTSYLLVTGFAMLLSGAISSRIGAKQTLICGLILIIIFAGLGGFSHSISQLVGFRGGWGLGNALFISTALAVIVSVASGGSAKAIILYEAALGLGISVGPLAGGELGTISWRAPFFGVSVLMAVALLAISVLLPRVAKPQKKISVSAPIKALRYKGLFTLSASAFLYNFGFFTLLAYSPFVLDLNERGLGYVFFGWGLFLAVTSVFTAPAVQRVFGTVRSLILLFMLFAADLLALGIWTEHMAFVIVLIIIAGGILGMINTILTTAVMEAAPVERSVASSAYSSIRFIGGAIAPWIAGVLADHFTPNVPYFAGCVAVLAGMAVIIGGRRHLAGIKAGH</sequence>
<keyword evidence="5 6" id="KW-0472">Membrane</keyword>
<dbReference type="PANTHER" id="PTHR43683:SF1">
    <property type="entry name" value="MULTIDRUG EFFLUX PROTEIN YFMO"/>
    <property type="match status" value="1"/>
</dbReference>
<feature type="transmembrane region" description="Helical" evidence="6">
    <location>
        <begin position="245"/>
        <end position="264"/>
    </location>
</feature>
<gene>
    <name evidence="8" type="ORF">DX927_20965</name>
</gene>
<proteinExistence type="predicted"/>
<keyword evidence="4 6" id="KW-1133">Transmembrane helix</keyword>
<dbReference type="PROSITE" id="PS50850">
    <property type="entry name" value="MFS"/>
    <property type="match status" value="1"/>
</dbReference>
<organism evidence="8 9">
    <name type="scientific">Bacillus swezeyi</name>
    <dbReference type="NCBI Taxonomy" id="1925020"/>
    <lineage>
        <taxon>Bacteria</taxon>
        <taxon>Bacillati</taxon>
        <taxon>Bacillota</taxon>
        <taxon>Bacilli</taxon>
        <taxon>Bacillales</taxon>
        <taxon>Bacillaceae</taxon>
        <taxon>Bacillus</taxon>
    </lineage>
</organism>
<feature type="transmembrane region" description="Helical" evidence="6">
    <location>
        <begin position="84"/>
        <end position="104"/>
    </location>
</feature>
<evidence type="ECO:0000256" key="2">
    <source>
        <dbReference type="ARBA" id="ARBA00022448"/>
    </source>
</evidence>
<dbReference type="InterPro" id="IPR001958">
    <property type="entry name" value="Tet-R_TetA/multi-R_MdtG-like"/>
</dbReference>
<dbReference type="CDD" id="cd17474">
    <property type="entry name" value="MFS_YfmO_like"/>
    <property type="match status" value="1"/>
</dbReference>
<feature type="transmembrane region" description="Helical" evidence="6">
    <location>
        <begin position="55"/>
        <end position="72"/>
    </location>
</feature>
<dbReference type="InterPro" id="IPR011701">
    <property type="entry name" value="MFS"/>
</dbReference>
<feature type="transmembrane region" description="Helical" evidence="6">
    <location>
        <begin position="141"/>
        <end position="159"/>
    </location>
</feature>
<dbReference type="PANTHER" id="PTHR43683">
    <property type="entry name" value="MULTIDRUG EFFLUX PROTEIN YFMO"/>
    <property type="match status" value="1"/>
</dbReference>
<dbReference type="InterPro" id="IPR036259">
    <property type="entry name" value="MFS_trans_sf"/>
</dbReference>
<feature type="transmembrane region" description="Helical" evidence="6">
    <location>
        <begin position="336"/>
        <end position="357"/>
    </location>
</feature>
<evidence type="ECO:0000256" key="1">
    <source>
        <dbReference type="ARBA" id="ARBA00004651"/>
    </source>
</evidence>
<feature type="transmembrane region" description="Helical" evidence="6">
    <location>
        <begin position="363"/>
        <end position="381"/>
    </location>
</feature>
<accession>A0A5M8RHP8</accession>
<dbReference type="SUPFAM" id="SSF103473">
    <property type="entry name" value="MFS general substrate transporter"/>
    <property type="match status" value="1"/>
</dbReference>
<name>A0A5M8RHP8_9BACI</name>
<keyword evidence="2" id="KW-0813">Transport</keyword>
<dbReference type="GO" id="GO:0005886">
    <property type="term" value="C:plasma membrane"/>
    <property type="evidence" value="ECO:0007669"/>
    <property type="project" value="UniProtKB-SubCell"/>
</dbReference>
<feature type="transmembrane region" description="Helical" evidence="6">
    <location>
        <begin position="276"/>
        <end position="294"/>
    </location>
</feature>
<feature type="transmembrane region" description="Helical" evidence="6">
    <location>
        <begin position="171"/>
        <end position="192"/>
    </location>
</feature>
<dbReference type="RefSeq" id="WP_148958449.1">
    <property type="nucleotide sequence ID" value="NZ_QSND01000005.1"/>
</dbReference>
<dbReference type="GO" id="GO:0022857">
    <property type="term" value="F:transmembrane transporter activity"/>
    <property type="evidence" value="ECO:0007669"/>
    <property type="project" value="InterPro"/>
</dbReference>
<dbReference type="InterPro" id="IPR020846">
    <property type="entry name" value="MFS_dom"/>
</dbReference>
<reference evidence="8 9" key="1">
    <citation type="submission" date="2018-08" db="EMBL/GenBank/DDBJ databases">
        <title>Bacillus phenotypic plasticity.</title>
        <authorList>
            <person name="Hurtado E."/>
        </authorList>
    </citation>
    <scope>NUCLEOTIDE SEQUENCE [LARGE SCALE GENOMIC DNA]</scope>
    <source>
        <strain evidence="8 9">427</strain>
    </source>
</reference>
<dbReference type="Pfam" id="PF07690">
    <property type="entry name" value="MFS_1"/>
    <property type="match status" value="1"/>
</dbReference>
<dbReference type="Gene3D" id="1.20.1250.20">
    <property type="entry name" value="MFS general substrate transporter like domains"/>
    <property type="match status" value="1"/>
</dbReference>
<evidence type="ECO:0000313" key="9">
    <source>
        <dbReference type="Proteomes" id="UP000324326"/>
    </source>
</evidence>
<feature type="transmembrane region" description="Helical" evidence="6">
    <location>
        <begin position="17"/>
        <end position="35"/>
    </location>
</feature>
<feature type="transmembrane region" description="Helical" evidence="6">
    <location>
        <begin position="213"/>
        <end position="233"/>
    </location>
</feature>
<evidence type="ECO:0000256" key="3">
    <source>
        <dbReference type="ARBA" id="ARBA00022692"/>
    </source>
</evidence>
<evidence type="ECO:0000256" key="6">
    <source>
        <dbReference type="SAM" id="Phobius"/>
    </source>
</evidence>
<feature type="domain" description="Major facilitator superfamily (MFS) profile" evidence="7">
    <location>
        <begin position="17"/>
        <end position="387"/>
    </location>
</feature>
<dbReference type="PRINTS" id="PR01035">
    <property type="entry name" value="TCRTETA"/>
</dbReference>